<dbReference type="InterPro" id="IPR018060">
    <property type="entry name" value="HTH_AraC"/>
</dbReference>
<dbReference type="PANTHER" id="PTHR43436">
    <property type="entry name" value="ARAC-FAMILY TRANSCRIPTIONAL REGULATOR"/>
    <property type="match status" value="1"/>
</dbReference>
<evidence type="ECO:0000259" key="4">
    <source>
        <dbReference type="PROSITE" id="PS01124"/>
    </source>
</evidence>
<dbReference type="SUPFAM" id="SSF46689">
    <property type="entry name" value="Homeodomain-like"/>
    <property type="match status" value="2"/>
</dbReference>
<name>A0A9X3HU92_9VIBR</name>
<accession>A0A9X3HU92</accession>
<dbReference type="InterPro" id="IPR009057">
    <property type="entry name" value="Homeodomain-like_sf"/>
</dbReference>
<keyword evidence="2" id="KW-0238">DNA-binding</keyword>
<dbReference type="Proteomes" id="UP001155586">
    <property type="component" value="Unassembled WGS sequence"/>
</dbReference>
<evidence type="ECO:0000256" key="3">
    <source>
        <dbReference type="ARBA" id="ARBA00023163"/>
    </source>
</evidence>
<evidence type="ECO:0000256" key="2">
    <source>
        <dbReference type="ARBA" id="ARBA00023125"/>
    </source>
</evidence>
<reference evidence="5" key="1">
    <citation type="submission" date="2022-02" db="EMBL/GenBank/DDBJ databases">
        <title>Vibrio sp. nov., a new bacterium isolated from Bohai sea, China.</title>
        <authorList>
            <person name="Yuan Y."/>
        </authorList>
    </citation>
    <scope>NUCLEOTIDE SEQUENCE</scope>
    <source>
        <strain evidence="5">DBSS07</strain>
    </source>
</reference>
<dbReference type="InterPro" id="IPR009594">
    <property type="entry name" value="Tscrpt_reg_HTH_AraC_N"/>
</dbReference>
<dbReference type="PROSITE" id="PS00041">
    <property type="entry name" value="HTH_ARAC_FAMILY_1"/>
    <property type="match status" value="1"/>
</dbReference>
<dbReference type="AlphaFoldDB" id="A0A9X3HU92"/>
<dbReference type="PROSITE" id="PS01124">
    <property type="entry name" value="HTH_ARAC_FAMILY_2"/>
    <property type="match status" value="1"/>
</dbReference>
<dbReference type="GO" id="GO:0003700">
    <property type="term" value="F:DNA-binding transcription factor activity"/>
    <property type="evidence" value="ECO:0007669"/>
    <property type="project" value="InterPro"/>
</dbReference>
<protein>
    <submittedName>
        <fullName evidence="5">AraC family transcriptional regulator</fullName>
    </submittedName>
</protein>
<gene>
    <name evidence="5" type="ORF">MD483_21415</name>
</gene>
<keyword evidence="3" id="KW-0804">Transcription</keyword>
<keyword evidence="6" id="KW-1185">Reference proteome</keyword>
<sequence>RETQLQGVWFYRSSQGNKRQPFVYQSGIIILGQGKKHIHMGDNAVKYGEGDYLVVGVPMPLECEAFPEEDKPLLGISIDIPATLLHKLVNSLEKMSVECTPVKEHKACGLESVSMDEAMLDCCTRLVNALCDRAETEILGHSIIEELVYRALRSPKGHILFELAHQEGQYARIAKALSKVHSNYDEVLTVQSLAEEASMSVSAFHSAFRAVTLESPLQYIKKVRLTRAKELIHGEGRRVSDAARMVGYSSSSQFSREYKRHFNETPKGMKAS</sequence>
<dbReference type="EMBL" id="JAKRRX010000225">
    <property type="protein sequence ID" value="MCW8336373.1"/>
    <property type="molecule type" value="Genomic_DNA"/>
</dbReference>
<dbReference type="InterPro" id="IPR018062">
    <property type="entry name" value="HTH_AraC-typ_CS"/>
</dbReference>
<organism evidence="5 6">
    <name type="scientific">Vibrio paucivorans</name>
    <dbReference type="NCBI Taxonomy" id="2829489"/>
    <lineage>
        <taxon>Bacteria</taxon>
        <taxon>Pseudomonadati</taxon>
        <taxon>Pseudomonadota</taxon>
        <taxon>Gammaproteobacteria</taxon>
        <taxon>Vibrionales</taxon>
        <taxon>Vibrionaceae</taxon>
        <taxon>Vibrio</taxon>
    </lineage>
</organism>
<dbReference type="Gene3D" id="1.10.10.60">
    <property type="entry name" value="Homeodomain-like"/>
    <property type="match status" value="2"/>
</dbReference>
<feature type="domain" description="HTH araC/xylS-type" evidence="4">
    <location>
        <begin position="174"/>
        <end position="272"/>
    </location>
</feature>
<dbReference type="Pfam" id="PF12833">
    <property type="entry name" value="HTH_18"/>
    <property type="match status" value="1"/>
</dbReference>
<evidence type="ECO:0000313" key="5">
    <source>
        <dbReference type="EMBL" id="MCW8336373.1"/>
    </source>
</evidence>
<dbReference type="PANTHER" id="PTHR43436:SF2">
    <property type="entry name" value="ARAC_XYLS FAMILY TRANSCRIPTIONAL REGULATOR"/>
    <property type="match status" value="1"/>
</dbReference>
<dbReference type="SMART" id="SM00342">
    <property type="entry name" value="HTH_ARAC"/>
    <property type="match status" value="1"/>
</dbReference>
<dbReference type="GO" id="GO:0043565">
    <property type="term" value="F:sequence-specific DNA binding"/>
    <property type="evidence" value="ECO:0007669"/>
    <property type="project" value="InterPro"/>
</dbReference>
<proteinExistence type="predicted"/>
<evidence type="ECO:0000256" key="1">
    <source>
        <dbReference type="ARBA" id="ARBA00023015"/>
    </source>
</evidence>
<keyword evidence="1" id="KW-0805">Transcription regulation</keyword>
<comment type="caution">
    <text evidence="5">The sequence shown here is derived from an EMBL/GenBank/DDBJ whole genome shotgun (WGS) entry which is preliminary data.</text>
</comment>
<feature type="non-terminal residue" evidence="5">
    <location>
        <position position="1"/>
    </location>
</feature>
<dbReference type="Pfam" id="PF06719">
    <property type="entry name" value="AraC_N"/>
    <property type="match status" value="1"/>
</dbReference>
<dbReference type="RefSeq" id="WP_265689456.1">
    <property type="nucleotide sequence ID" value="NZ_JAKRRX010000225.1"/>
</dbReference>
<evidence type="ECO:0000313" key="6">
    <source>
        <dbReference type="Proteomes" id="UP001155586"/>
    </source>
</evidence>